<comment type="similarity">
    <text evidence="2">Belongs to the SusD family.</text>
</comment>
<dbReference type="EMBL" id="FNGY01000001">
    <property type="protein sequence ID" value="SDL38557.1"/>
    <property type="molecule type" value="Genomic_DNA"/>
</dbReference>
<evidence type="ECO:0000256" key="3">
    <source>
        <dbReference type="ARBA" id="ARBA00022729"/>
    </source>
</evidence>
<sequence length="640" mass="72115">MKLFKTTYLILSAMALTLAMPSCKKAYLDIVPDNVPTLDNAFANRNEAEKYLFTCYNALPNDASPDFNPGMNTGDEFWVYTPVQTGDYASLEPFNIAQGLQSKVSPAMNYWDGSGGGKSLWLGIRNCNIFLENIDKPIDLQPYEKERWIAEVKFLKAYLHWYLFRMYGPIPIIDKNLPIDASAEEVKVIRQPVDSVVNYISNLLDEAAAGAGTGLPDKIQNLGTELGRITKPAALAIKARLLVTAASPLFNGNTDFSGFKNKDGQGLFNPTYDIKKWQRAAAASKAAIDAAEAAGVGLYKFAPSSLQTADDATKIEMSIRNAVCEKWNNELIFGSIASTSYLQRTACPNLFLAPQFDNGLRGQLAPTLKMAELFYSKNGVPITEDRFWNYANRFNLRTVTAQDSAMQKDYQTVGLHFEREPRFYADIAFDGSKMYMQSNQKPALNIQSKLEQVSGKKQTLYYSISGYYTKKLINWNLVIGANGGITTENYPWPIMRLGDLYLLYAEALNESGDVSTPLTYLNKIRARAGLQTVESSWTNFSTNPTKYTNQAGLRDIIQQERLIEMAFEGSRFWDLRRWKKAASQLNTPIYGWNVSTKTFPDYNTRVLLFNQTFVSPRDYFWPIQESNLQVNPRLVQNLGW</sequence>
<feature type="signal peptide" evidence="6">
    <location>
        <begin position="1"/>
        <end position="26"/>
    </location>
</feature>
<proteinExistence type="inferred from homology"/>
<comment type="subcellular location">
    <subcellularLocation>
        <location evidence="1">Cell outer membrane</location>
    </subcellularLocation>
</comment>
<evidence type="ECO:0000256" key="2">
    <source>
        <dbReference type="ARBA" id="ARBA00006275"/>
    </source>
</evidence>
<evidence type="ECO:0000256" key="4">
    <source>
        <dbReference type="ARBA" id="ARBA00023136"/>
    </source>
</evidence>
<evidence type="ECO:0000313" key="9">
    <source>
        <dbReference type="EMBL" id="SDL38557.1"/>
    </source>
</evidence>
<dbReference type="OrthoDB" id="608091at2"/>
<evidence type="ECO:0000256" key="1">
    <source>
        <dbReference type="ARBA" id="ARBA00004442"/>
    </source>
</evidence>
<dbReference type="AlphaFoldDB" id="A0A1G9JLW7"/>
<reference evidence="10" key="1">
    <citation type="submission" date="2016-10" db="EMBL/GenBank/DDBJ databases">
        <authorList>
            <person name="Varghese N."/>
            <person name="Submissions S."/>
        </authorList>
    </citation>
    <scope>NUCLEOTIDE SEQUENCE [LARGE SCALE GENOMIC DNA]</scope>
    <source>
        <strain evidence="10">DSM 19110</strain>
    </source>
</reference>
<keyword evidence="3 6" id="KW-0732">Signal</keyword>
<evidence type="ECO:0000256" key="5">
    <source>
        <dbReference type="ARBA" id="ARBA00023237"/>
    </source>
</evidence>
<evidence type="ECO:0000259" key="8">
    <source>
        <dbReference type="Pfam" id="PF14322"/>
    </source>
</evidence>
<dbReference type="InterPro" id="IPR033985">
    <property type="entry name" value="SusD-like_N"/>
</dbReference>
<organism evidence="9 10">
    <name type="scientific">Pedobacter steynii</name>
    <dbReference type="NCBI Taxonomy" id="430522"/>
    <lineage>
        <taxon>Bacteria</taxon>
        <taxon>Pseudomonadati</taxon>
        <taxon>Bacteroidota</taxon>
        <taxon>Sphingobacteriia</taxon>
        <taxon>Sphingobacteriales</taxon>
        <taxon>Sphingobacteriaceae</taxon>
        <taxon>Pedobacter</taxon>
    </lineage>
</organism>
<name>A0A1G9JLW7_9SPHI</name>
<gene>
    <name evidence="9" type="ORF">SAMN05421820_101311</name>
</gene>
<evidence type="ECO:0000313" key="10">
    <source>
        <dbReference type="Proteomes" id="UP000183200"/>
    </source>
</evidence>
<dbReference type="Pfam" id="PF14322">
    <property type="entry name" value="SusD-like_3"/>
    <property type="match status" value="1"/>
</dbReference>
<keyword evidence="5" id="KW-0998">Cell outer membrane</keyword>
<dbReference type="InterPro" id="IPR012944">
    <property type="entry name" value="SusD_RagB_dom"/>
</dbReference>
<feature type="domain" description="SusD-like N-terminal" evidence="8">
    <location>
        <begin position="119"/>
        <end position="241"/>
    </location>
</feature>
<keyword evidence="4" id="KW-0472">Membrane</keyword>
<feature type="domain" description="RagB/SusD" evidence="7">
    <location>
        <begin position="357"/>
        <end position="640"/>
    </location>
</feature>
<keyword evidence="10" id="KW-1185">Reference proteome</keyword>
<dbReference type="Pfam" id="PF07980">
    <property type="entry name" value="SusD_RagB"/>
    <property type="match status" value="1"/>
</dbReference>
<protein>
    <submittedName>
        <fullName evidence="9">Starch-binding associating with outer membrane</fullName>
    </submittedName>
</protein>
<feature type="chain" id="PRO_5010285197" evidence="6">
    <location>
        <begin position="27"/>
        <end position="640"/>
    </location>
</feature>
<dbReference type="SUPFAM" id="SSF48452">
    <property type="entry name" value="TPR-like"/>
    <property type="match status" value="1"/>
</dbReference>
<accession>A0A1G9JLW7</accession>
<evidence type="ECO:0000259" key="7">
    <source>
        <dbReference type="Pfam" id="PF07980"/>
    </source>
</evidence>
<evidence type="ECO:0000256" key="6">
    <source>
        <dbReference type="SAM" id="SignalP"/>
    </source>
</evidence>
<dbReference type="Gene3D" id="1.25.40.390">
    <property type="match status" value="1"/>
</dbReference>
<dbReference type="Proteomes" id="UP000183200">
    <property type="component" value="Unassembled WGS sequence"/>
</dbReference>
<dbReference type="InterPro" id="IPR011990">
    <property type="entry name" value="TPR-like_helical_dom_sf"/>
</dbReference>
<dbReference type="GO" id="GO:0009279">
    <property type="term" value="C:cell outer membrane"/>
    <property type="evidence" value="ECO:0007669"/>
    <property type="project" value="UniProtKB-SubCell"/>
</dbReference>